<feature type="signal peptide" evidence="2">
    <location>
        <begin position="1"/>
        <end position="25"/>
    </location>
</feature>
<evidence type="ECO:0000256" key="2">
    <source>
        <dbReference type="SAM" id="SignalP"/>
    </source>
</evidence>
<dbReference type="RefSeq" id="WP_261299008.1">
    <property type="nucleotide sequence ID" value="NZ_JAMTCD010000016.1"/>
</dbReference>
<feature type="chain" id="PRO_5040940439" evidence="2">
    <location>
        <begin position="26"/>
        <end position="1526"/>
    </location>
</feature>
<reference evidence="4" key="1">
    <citation type="journal article" date="2023" name="Int. J. Syst. Evol. Microbiol.">
        <title>&lt;i&gt;Shewanella septentrionalis&lt;/i&gt; sp. nov. and &lt;i&gt;Shewanella holmiensis&lt;/i&gt; sp. nov., isolated from Baltic Sea water and sediments.</title>
        <authorList>
            <person name="Martin-Rodriguez A.J."/>
            <person name="Thorell K."/>
            <person name="Joffre E."/>
            <person name="Jensie-Markopoulos S."/>
            <person name="Moore E.R.B."/>
            <person name="Sjoling A."/>
        </authorList>
    </citation>
    <scope>NUCLEOTIDE SEQUENCE</scope>
    <source>
        <strain evidence="4">SP1S2-7</strain>
    </source>
</reference>
<dbReference type="InterPro" id="IPR013320">
    <property type="entry name" value="ConA-like_dom_sf"/>
</dbReference>
<sequence>MGIRSIFFKLILLSLLLVVSCFAVAFDVIDESVIWPKAAQGHSGDNNASCNTLNTPQLSMQSGSRINGTLGQALDFCSSNSNSGMPNDSCDDGVGGTRKCTITNKKIVGLKMNGNQAFKTSTGNDGGIGFCSAGQNLTLGADGKNQFSTVELYAACKLTMSTSQSEYSFKKLHIGAGAKVLLPAGDYWIDDLFIDNNTEIELLGNVRIFVNNNNSSMDGGAINKKNNFKLQFVAYNNFSLTSGSLINGNVYSNQDLVMNNASVINGRVTVRYLKMFNNNSINPSLPVGPPFHIQYGKATTANVTFTTAFPAGVTPLVFLMPTVSQSNSNNDGPASVFLSSANNQGFIWTQQEPKDTSNRYTPSANMPEIHWIAVTPGTHDLSNGTKLIAGSVNYNQALFGSNSPYTQVALPASQDVLLNQLQTRNNDCWFTSTSQFTATGIELALDTSEVRSNNNQCQPGNLNNTQIQNETIGYLSVASGSGAMVLGGENTNYHFGKTQTFNVGGVQDLNYQCGFTTPLIGFTVPPVLVAGKNSRNGGDGGWLRRCQLTNSLVSMVVDEDTYRDSDRGHIWENYSFVAIERLTKIKQCFTDDFQRTDIGNDWVVSSSGGGFTPSIVNNRLRVTEARGNQATSSTYQRLFPAANNLVEIEFDHYAYGGSGADGIAFVLSDAAVTPQAGAYGGPLGYGARSNVNGFAGGWLGFGIDEYGNFSTEGGPSGPGRRQQSVAVRGSGSGTSGYPYLRGSCNNGTTNTTGNCLAPTVDNNNVTPAHRYRITVDSKIVGQSIVKVERNTGSGFVEIIPAFDAAAINTQAAVPADFLLSLTGSTGGATNNHEIDNVEICALESRPIGVVIDHFEYTHSGSGLTCGPETLTLKACANPDCTQTVPDFITATLSPATVTGGGGWVGGNTVSFSGGSTTVQLNRNTAGPVTVGVTGSTPGAKPFSQTLCRIAGGAASVANCTLNFADSGFIFDVPDKLANKPATDIVVSAVKKDDITKQCVPSFANVSKNVAFWSTYTSPSAPINAQSVSVNNTDVGKTSATATNIALAFDALGKANIAVNYPDAGQLQLDARYTGTGDEQGLIMVGNDSFVSFPVGLCITPQDAAAQCAAGNSTCNVYKKAGESFNLLIQGKAWQVDGDTNYCDNLNTPNYVHSDISLGSSLVAPSGGVAGVISNTDYNHVANITNTVSQSISEVGVFKFSAKPPASYLGSSFYNIPLAQSANIGRFVPDRFVVDSVSVLPACGVFSYMDQPFLLSMDITAYNTFSSETKNYQNSFAKGTAQLVGENSNNGTELSNRLSSLPVNAASWVAGVATVDASYRAKFARTLAPNVDGPFSALDIGVQVFDNDTNIAFVADPDMRPDTTGNCTTPSNTCTAKRISTQDLRHGRMLMDNTYGPENEILRMPTYAQYWNGSQWLLNPNDSCSVINGSLTGTEIYTPAKASAETVTRTGNSSTVSAGNTLLLWQNTAVQKYRGQVKAPLAVDSWLQWYWNYDTSSPNLLVNPQASAFFGRYRGHDRIIYWQEVRN</sequence>
<dbReference type="Proteomes" id="UP001155546">
    <property type="component" value="Unassembled WGS sequence"/>
</dbReference>
<dbReference type="Gene3D" id="2.60.120.200">
    <property type="match status" value="1"/>
</dbReference>
<evidence type="ECO:0000259" key="3">
    <source>
        <dbReference type="Pfam" id="PF20419"/>
    </source>
</evidence>
<organism evidence="4 5">
    <name type="scientific">Shewanella holmiensis</name>
    <dbReference type="NCBI Taxonomy" id="2952222"/>
    <lineage>
        <taxon>Bacteria</taxon>
        <taxon>Pseudomonadati</taxon>
        <taxon>Pseudomonadota</taxon>
        <taxon>Gammaproteobacteria</taxon>
        <taxon>Alteromonadales</taxon>
        <taxon>Shewanellaceae</taxon>
        <taxon>Shewanella</taxon>
    </lineage>
</organism>
<evidence type="ECO:0000313" key="5">
    <source>
        <dbReference type="Proteomes" id="UP001155546"/>
    </source>
</evidence>
<feature type="region of interest" description="Disordered" evidence="1">
    <location>
        <begin position="710"/>
        <end position="734"/>
    </location>
</feature>
<dbReference type="SUPFAM" id="SSF49899">
    <property type="entry name" value="Concanavalin A-like lectins/glucanases"/>
    <property type="match status" value="1"/>
</dbReference>
<dbReference type="PROSITE" id="PS51257">
    <property type="entry name" value="PROKAR_LIPOPROTEIN"/>
    <property type="match status" value="1"/>
</dbReference>
<dbReference type="InterPro" id="IPR046524">
    <property type="entry name" value="DUF6701"/>
</dbReference>
<dbReference type="EMBL" id="JAMTCD010000016">
    <property type="protein sequence ID" value="MCT7942654.1"/>
    <property type="molecule type" value="Genomic_DNA"/>
</dbReference>
<comment type="caution">
    <text evidence="4">The sequence shown here is derived from an EMBL/GenBank/DDBJ whole genome shotgun (WGS) entry which is preliminary data.</text>
</comment>
<gene>
    <name evidence="4" type="ORF">NE535_12730</name>
</gene>
<keyword evidence="2" id="KW-0732">Signal</keyword>
<feature type="domain" description="DUF6701" evidence="3">
    <location>
        <begin position="944"/>
        <end position="1524"/>
    </location>
</feature>
<keyword evidence="5" id="KW-1185">Reference proteome</keyword>
<protein>
    <submittedName>
        <fullName evidence="4">MSHA biogenesis protein MshQ</fullName>
    </submittedName>
</protein>
<dbReference type="Pfam" id="PF20419">
    <property type="entry name" value="DUF6701"/>
    <property type="match status" value="1"/>
</dbReference>
<accession>A0A9X2WNG6</accession>
<evidence type="ECO:0000313" key="4">
    <source>
        <dbReference type="EMBL" id="MCT7942654.1"/>
    </source>
</evidence>
<evidence type="ECO:0000256" key="1">
    <source>
        <dbReference type="SAM" id="MobiDB-lite"/>
    </source>
</evidence>
<proteinExistence type="predicted"/>
<name>A0A9X2WNG6_9GAMM</name>